<proteinExistence type="predicted"/>
<comment type="caution">
    <text evidence="1">The sequence shown here is derived from an EMBL/GenBank/DDBJ whole genome shotgun (WGS) entry which is preliminary data.</text>
</comment>
<protein>
    <submittedName>
        <fullName evidence="1">Uncharacterized protein</fullName>
    </submittedName>
</protein>
<reference evidence="1" key="2">
    <citation type="submission" date="2020-11" db="EMBL/GenBank/DDBJ databases">
        <authorList>
            <consortium name="NCBI Pathogen Detection Project"/>
        </authorList>
    </citation>
    <scope>NUCLEOTIDE SEQUENCE</scope>
    <source>
        <strain evidence="1">D3612</strain>
    </source>
</reference>
<gene>
    <name evidence="1" type="ORF">I8Y58_002934</name>
</gene>
<dbReference type="Proteomes" id="UP000861567">
    <property type="component" value="Unassembled WGS sequence"/>
</dbReference>
<organism evidence="1 2">
    <name type="scientific">Legionella pneumophila</name>
    <dbReference type="NCBI Taxonomy" id="446"/>
    <lineage>
        <taxon>Bacteria</taxon>
        <taxon>Pseudomonadati</taxon>
        <taxon>Pseudomonadota</taxon>
        <taxon>Gammaproteobacteria</taxon>
        <taxon>Legionellales</taxon>
        <taxon>Legionellaceae</taxon>
        <taxon>Legionella</taxon>
    </lineage>
</organism>
<accession>A0AAN5R6D2</accession>
<dbReference type="EMBL" id="DACSEI010000054">
    <property type="protein sequence ID" value="HAT1597670.1"/>
    <property type="molecule type" value="Genomic_DNA"/>
</dbReference>
<dbReference type="AlphaFoldDB" id="A0AAN5R6D2"/>
<name>A0AAN5R6D2_LEGPN</name>
<reference evidence="1" key="1">
    <citation type="journal article" date="2018" name="Genome Biol.">
        <title>SKESA: strategic k-mer extension for scrupulous assemblies.</title>
        <authorList>
            <person name="Souvorov A."/>
            <person name="Agarwala R."/>
            <person name="Lipman D.J."/>
        </authorList>
    </citation>
    <scope>NUCLEOTIDE SEQUENCE</scope>
    <source>
        <strain evidence="1">D3612</strain>
    </source>
</reference>
<evidence type="ECO:0000313" key="2">
    <source>
        <dbReference type="Proteomes" id="UP000861567"/>
    </source>
</evidence>
<sequence>MNHIQAGYLVWIKTPVNCRQLLEFYRELEQSTEQRVERVLQYWWQQSEQQQ</sequence>
<evidence type="ECO:0000313" key="1">
    <source>
        <dbReference type="EMBL" id="HAT1597670.1"/>
    </source>
</evidence>